<evidence type="ECO:0000259" key="2">
    <source>
        <dbReference type="Pfam" id="PF00487"/>
    </source>
</evidence>
<dbReference type="Pfam" id="PF00487">
    <property type="entry name" value="FA_desaturase"/>
    <property type="match status" value="1"/>
</dbReference>
<dbReference type="GO" id="GO:0016491">
    <property type="term" value="F:oxidoreductase activity"/>
    <property type="evidence" value="ECO:0007669"/>
    <property type="project" value="InterPro"/>
</dbReference>
<feature type="transmembrane region" description="Helical" evidence="1">
    <location>
        <begin position="53"/>
        <end position="72"/>
    </location>
</feature>
<feature type="transmembrane region" description="Helical" evidence="1">
    <location>
        <begin position="242"/>
        <end position="262"/>
    </location>
</feature>
<keyword evidence="1" id="KW-0812">Transmembrane</keyword>
<dbReference type="GO" id="GO:0006629">
    <property type="term" value="P:lipid metabolic process"/>
    <property type="evidence" value="ECO:0007669"/>
    <property type="project" value="InterPro"/>
</dbReference>
<name>A0AAD6HK83_9EURO</name>
<dbReference type="PANTHER" id="PTHR32100">
    <property type="entry name" value="OMEGA-6 FATTY ACID DESATURASE, CHLOROPLASTIC"/>
    <property type="match status" value="1"/>
</dbReference>
<sequence length="438" mass="50261">MEIERTGFQTQAEPHPTELVKGGSIDKEVSIQELRNAIPAYCFEPSLFWSTFYLIRDLLYSGILLGALHYLLQAQFVQTNPIAYYAVVNAYGFAQGVVWTGLWIIAHDCGHSSFSKSGVLNDIVGFTLHSSLLAPYFSWKSTHRRHHIYANHIDKDLNYVPPRRGEYAEKIGHAVELLEEVGQDSPLVLLVRILIQQIFGWNWYLLSHITCPPSAVPKQGLSAWRHSHFDPWGAVFRDSEKVAILLSDAGCLATLAALYQFYQQVGSFGTVFWVYVVPWMWLNHWIVMITYLHHTHPSVPKYTTESWTFLRGATATVDRDFGIIGTHFFHHISTDHVTHHIFSRMPHYYIPTASKAIIPLLGKHYHDRQKFRYEDLKTSFKECQWVEESPSQDIQFGLRGEGEVTDHSNEALWYRGGKSPAVEFKMRGSSIFWSTLKS</sequence>
<protein>
    <recommendedName>
        <fullName evidence="2">Fatty acid desaturase domain-containing protein</fullName>
    </recommendedName>
</protein>
<evidence type="ECO:0000256" key="1">
    <source>
        <dbReference type="SAM" id="Phobius"/>
    </source>
</evidence>
<reference evidence="3" key="2">
    <citation type="submission" date="2023-01" db="EMBL/GenBank/DDBJ databases">
        <authorList>
            <person name="Petersen C."/>
        </authorList>
    </citation>
    <scope>NUCLEOTIDE SEQUENCE</scope>
    <source>
        <strain evidence="3">IBT 17514</strain>
    </source>
</reference>
<feature type="domain" description="Fatty acid desaturase" evidence="2">
    <location>
        <begin position="92"/>
        <end position="366"/>
    </location>
</feature>
<dbReference type="InterPro" id="IPR012171">
    <property type="entry name" value="Fatty_acid_desaturase"/>
</dbReference>
<keyword evidence="4" id="KW-1185">Reference proteome</keyword>
<feature type="transmembrane region" description="Helical" evidence="1">
    <location>
        <begin position="268"/>
        <end position="292"/>
    </location>
</feature>
<gene>
    <name evidence="3" type="ORF">N7493_006265</name>
</gene>
<dbReference type="Proteomes" id="UP001215712">
    <property type="component" value="Unassembled WGS sequence"/>
</dbReference>
<reference evidence="3" key="1">
    <citation type="journal article" date="2023" name="IMA Fungus">
        <title>Comparative genomic study of the Penicillium genus elucidates a diverse pangenome and 15 lateral gene transfer events.</title>
        <authorList>
            <person name="Petersen C."/>
            <person name="Sorensen T."/>
            <person name="Nielsen M.R."/>
            <person name="Sondergaard T.E."/>
            <person name="Sorensen J.L."/>
            <person name="Fitzpatrick D.A."/>
            <person name="Frisvad J.C."/>
            <person name="Nielsen K.L."/>
        </authorList>
    </citation>
    <scope>NUCLEOTIDE SEQUENCE</scope>
    <source>
        <strain evidence="3">IBT 17514</strain>
    </source>
</reference>
<dbReference type="CDD" id="cd03507">
    <property type="entry name" value="Delta12-FADS-like"/>
    <property type="match status" value="1"/>
</dbReference>
<evidence type="ECO:0000313" key="3">
    <source>
        <dbReference type="EMBL" id="KAJ5724537.1"/>
    </source>
</evidence>
<keyword evidence="1" id="KW-0472">Membrane</keyword>
<feature type="transmembrane region" description="Helical" evidence="1">
    <location>
        <begin position="84"/>
        <end position="106"/>
    </location>
</feature>
<comment type="caution">
    <text evidence="3">The sequence shown here is derived from an EMBL/GenBank/DDBJ whole genome shotgun (WGS) entry which is preliminary data.</text>
</comment>
<dbReference type="AlphaFoldDB" id="A0AAD6HK83"/>
<evidence type="ECO:0000313" key="4">
    <source>
        <dbReference type="Proteomes" id="UP001215712"/>
    </source>
</evidence>
<organism evidence="3 4">
    <name type="scientific">Penicillium malachiteum</name>
    <dbReference type="NCBI Taxonomy" id="1324776"/>
    <lineage>
        <taxon>Eukaryota</taxon>
        <taxon>Fungi</taxon>
        <taxon>Dikarya</taxon>
        <taxon>Ascomycota</taxon>
        <taxon>Pezizomycotina</taxon>
        <taxon>Eurotiomycetes</taxon>
        <taxon>Eurotiomycetidae</taxon>
        <taxon>Eurotiales</taxon>
        <taxon>Aspergillaceae</taxon>
        <taxon>Penicillium</taxon>
    </lineage>
</organism>
<keyword evidence="1" id="KW-1133">Transmembrane helix</keyword>
<accession>A0AAD6HK83</accession>
<dbReference type="InterPro" id="IPR005804">
    <property type="entry name" value="FA_desaturase_dom"/>
</dbReference>
<proteinExistence type="predicted"/>
<feature type="transmembrane region" description="Helical" evidence="1">
    <location>
        <begin position="118"/>
        <end position="139"/>
    </location>
</feature>
<dbReference type="EMBL" id="JAQJAN010000008">
    <property type="protein sequence ID" value="KAJ5724537.1"/>
    <property type="molecule type" value="Genomic_DNA"/>
</dbReference>